<comment type="similarity">
    <text evidence="1">Belongs to the peptidase S49 family.</text>
</comment>
<dbReference type="EMBL" id="CP053825">
    <property type="protein sequence ID" value="QKF79155.1"/>
    <property type="molecule type" value="Genomic_DNA"/>
</dbReference>
<dbReference type="PANTHER" id="PTHR42987:SF7">
    <property type="entry name" value="SIGNAL PEPTIDE PEPTIDASE SPPA-RELATED"/>
    <property type="match status" value="1"/>
</dbReference>
<evidence type="ECO:0000256" key="1">
    <source>
        <dbReference type="ARBA" id="ARBA00008683"/>
    </source>
</evidence>
<evidence type="ECO:0000256" key="2">
    <source>
        <dbReference type="ARBA" id="ARBA00022670"/>
    </source>
</evidence>
<evidence type="ECO:0000256" key="3">
    <source>
        <dbReference type="ARBA" id="ARBA00022801"/>
    </source>
</evidence>
<name>A0A7L5HIR9_9BACT</name>
<dbReference type="PANTHER" id="PTHR42987">
    <property type="entry name" value="PEPTIDASE S49"/>
    <property type="match status" value="1"/>
</dbReference>
<keyword evidence="8" id="KW-1185">Reference proteome</keyword>
<evidence type="ECO:0000256" key="5">
    <source>
        <dbReference type="SAM" id="Phobius"/>
    </source>
</evidence>
<dbReference type="Pfam" id="PF01343">
    <property type="entry name" value="Peptidase_S49"/>
    <property type="match status" value="1"/>
</dbReference>
<feature type="domain" description="Peptidase S49" evidence="6">
    <location>
        <begin position="103"/>
        <end position="254"/>
    </location>
</feature>
<dbReference type="RefSeq" id="WP_139424268.1">
    <property type="nucleotide sequence ID" value="NZ_CBCSFY010000015.1"/>
</dbReference>
<dbReference type="CDD" id="cd07023">
    <property type="entry name" value="S49_Sppa_N_C"/>
    <property type="match status" value="1"/>
</dbReference>
<evidence type="ECO:0000313" key="7">
    <source>
        <dbReference type="EMBL" id="QKF79155.1"/>
    </source>
</evidence>
<protein>
    <submittedName>
        <fullName evidence="7">Signal peptide peptidase protease IV</fullName>
        <ecNumber evidence="7">3.4.21.-</ecNumber>
    </submittedName>
</protein>
<keyword evidence="5" id="KW-0472">Membrane</keyword>
<dbReference type="GO" id="GO:0006508">
    <property type="term" value="P:proteolysis"/>
    <property type="evidence" value="ECO:0007669"/>
    <property type="project" value="UniProtKB-KW"/>
</dbReference>
<keyword evidence="2 7" id="KW-0645">Protease</keyword>
<keyword evidence="4" id="KW-0720">Serine protease</keyword>
<dbReference type="KEGG" id="carm:CARM_0198"/>
<dbReference type="InterPro" id="IPR004635">
    <property type="entry name" value="Pept_S49_SppA"/>
</dbReference>
<dbReference type="EC" id="3.4.21.-" evidence="7"/>
<dbReference type="OrthoDB" id="9764363at2"/>
<sequence>MQIIKSFFKGLGKIISYINTYFKTFVFLFIVFLILAPSGDNAKLSNANLAQINLKGEISDAGNLLEQIYKLKDNKAIKGVLLFIDSPGGAFAPSMEIALAIQDLKAKKPVVVYAGGTIASGSYLSAVGADMIIANPASFVGSIGVIMQGFEVSELAQKLGINEQTIKAGSYKEAGTFMRKWSEEEKDFLQNLANQSYELFTQFVAQNRKLDLNQTNSWADAKVFLANEALKLKLIDKIGNYEQAKKELEKLAKVQNPIWQKEDAIDKFLKRLEEQSASFFANTLAQFFTQVSSQKFTKI</sequence>
<proteinExistence type="inferred from homology"/>
<reference evidence="7 8" key="1">
    <citation type="submission" date="2020-05" db="EMBL/GenBank/DDBJ databases">
        <title>Complete genome sequencing of Campylobacter and Arcobacter type strains.</title>
        <authorList>
            <person name="Miller W.G."/>
            <person name="Yee E."/>
        </authorList>
    </citation>
    <scope>NUCLEOTIDE SEQUENCE [LARGE SCALE GENOMIC DNA]</scope>
    <source>
        <strain evidence="7 8">CCUG 73571</strain>
    </source>
</reference>
<dbReference type="InterPro" id="IPR047272">
    <property type="entry name" value="S49_SppA_C"/>
</dbReference>
<keyword evidence="5" id="KW-1133">Transmembrane helix</keyword>
<evidence type="ECO:0000259" key="6">
    <source>
        <dbReference type="Pfam" id="PF01343"/>
    </source>
</evidence>
<dbReference type="Proteomes" id="UP000509246">
    <property type="component" value="Chromosome"/>
</dbReference>
<evidence type="ECO:0000313" key="8">
    <source>
        <dbReference type="Proteomes" id="UP000509246"/>
    </source>
</evidence>
<feature type="transmembrane region" description="Helical" evidence="5">
    <location>
        <begin position="21"/>
        <end position="39"/>
    </location>
</feature>
<gene>
    <name evidence="7" type="primary">sppA</name>
    <name evidence="7" type="ORF">CARM_0198</name>
</gene>
<dbReference type="Gene3D" id="3.90.226.10">
    <property type="entry name" value="2-enoyl-CoA Hydratase, Chain A, domain 1"/>
    <property type="match status" value="2"/>
</dbReference>
<keyword evidence="3 7" id="KW-0378">Hydrolase</keyword>
<dbReference type="GeneID" id="56585930"/>
<dbReference type="InterPro" id="IPR029045">
    <property type="entry name" value="ClpP/crotonase-like_dom_sf"/>
</dbReference>
<accession>A0A7L5HIR9</accession>
<evidence type="ECO:0000256" key="4">
    <source>
        <dbReference type="ARBA" id="ARBA00022825"/>
    </source>
</evidence>
<dbReference type="AlphaFoldDB" id="A0A7L5HIR9"/>
<dbReference type="NCBIfam" id="TIGR00706">
    <property type="entry name" value="SppA_dom"/>
    <property type="match status" value="1"/>
</dbReference>
<organism evidence="7 8">
    <name type="scientific">Campylobacter armoricus</name>
    <dbReference type="NCBI Taxonomy" id="2505970"/>
    <lineage>
        <taxon>Bacteria</taxon>
        <taxon>Pseudomonadati</taxon>
        <taxon>Campylobacterota</taxon>
        <taxon>Epsilonproteobacteria</taxon>
        <taxon>Campylobacterales</taxon>
        <taxon>Campylobacteraceae</taxon>
        <taxon>Campylobacter</taxon>
    </lineage>
</organism>
<dbReference type="GO" id="GO:0008236">
    <property type="term" value="F:serine-type peptidase activity"/>
    <property type="evidence" value="ECO:0007669"/>
    <property type="project" value="UniProtKB-KW"/>
</dbReference>
<keyword evidence="5" id="KW-0812">Transmembrane</keyword>
<dbReference type="SUPFAM" id="SSF52096">
    <property type="entry name" value="ClpP/crotonase"/>
    <property type="match status" value="1"/>
</dbReference>
<dbReference type="InterPro" id="IPR002142">
    <property type="entry name" value="Peptidase_S49"/>
</dbReference>